<dbReference type="Proteomes" id="UP000195305">
    <property type="component" value="Unassembled WGS sequence"/>
</dbReference>
<feature type="domain" description="Ferrous iron transporter FeoA-like" evidence="2">
    <location>
        <begin position="1"/>
        <end position="73"/>
    </location>
</feature>
<organism evidence="3 4">
    <name type="scientific">Massilimicrobiota timonensis</name>
    <dbReference type="NCBI Taxonomy" id="1776392"/>
    <lineage>
        <taxon>Bacteria</taxon>
        <taxon>Bacillati</taxon>
        <taxon>Bacillota</taxon>
        <taxon>Erysipelotrichia</taxon>
        <taxon>Erysipelotrichales</taxon>
        <taxon>Erysipelotrichaceae</taxon>
        <taxon>Massilimicrobiota</taxon>
    </lineage>
</organism>
<sequence>MTLDQMSPQTLVQIVAVNGKGLLRRRLLEMGLTPHTLVKIRKVAPMGDPIEVYLRSYVLTLRKEDASLIEVKVVDHD</sequence>
<dbReference type="PANTHER" id="PTHR42954">
    <property type="entry name" value="FE(2+) TRANSPORT PROTEIN A"/>
    <property type="match status" value="1"/>
</dbReference>
<dbReference type="InterPro" id="IPR007167">
    <property type="entry name" value="Fe-transptr_FeoA-like"/>
</dbReference>
<protein>
    <submittedName>
        <fullName evidence="3">Ferrous iron transport protein A</fullName>
    </submittedName>
</protein>
<dbReference type="RefSeq" id="WP_087358914.1">
    <property type="nucleotide sequence ID" value="NZ_AP031415.1"/>
</dbReference>
<dbReference type="AlphaFoldDB" id="A0A1Y4SWW5"/>
<dbReference type="EMBL" id="NFLJ01000030">
    <property type="protein sequence ID" value="OUQ33451.1"/>
    <property type="molecule type" value="Genomic_DNA"/>
</dbReference>
<evidence type="ECO:0000259" key="2">
    <source>
        <dbReference type="SMART" id="SM00899"/>
    </source>
</evidence>
<name>A0A1Y4SWW5_9FIRM</name>
<keyword evidence="4" id="KW-1185">Reference proteome</keyword>
<evidence type="ECO:0000313" key="4">
    <source>
        <dbReference type="Proteomes" id="UP000195305"/>
    </source>
</evidence>
<dbReference type="InterPro" id="IPR038157">
    <property type="entry name" value="FeoA_core_dom"/>
</dbReference>
<keyword evidence="1" id="KW-0408">Iron</keyword>
<evidence type="ECO:0000256" key="1">
    <source>
        <dbReference type="ARBA" id="ARBA00023004"/>
    </source>
</evidence>
<evidence type="ECO:0000313" key="3">
    <source>
        <dbReference type="EMBL" id="OUQ33451.1"/>
    </source>
</evidence>
<gene>
    <name evidence="3" type="ORF">B5E75_10230</name>
</gene>
<dbReference type="Pfam" id="PF04023">
    <property type="entry name" value="FeoA"/>
    <property type="match status" value="1"/>
</dbReference>
<accession>A0A1Y4SWW5</accession>
<dbReference type="InterPro" id="IPR008988">
    <property type="entry name" value="Transcriptional_repressor_C"/>
</dbReference>
<dbReference type="InterPro" id="IPR052713">
    <property type="entry name" value="FeoA"/>
</dbReference>
<dbReference type="GO" id="GO:0046914">
    <property type="term" value="F:transition metal ion binding"/>
    <property type="evidence" value="ECO:0007669"/>
    <property type="project" value="InterPro"/>
</dbReference>
<dbReference type="SUPFAM" id="SSF50037">
    <property type="entry name" value="C-terminal domain of transcriptional repressors"/>
    <property type="match status" value="1"/>
</dbReference>
<dbReference type="SMART" id="SM00899">
    <property type="entry name" value="FeoA"/>
    <property type="match status" value="1"/>
</dbReference>
<dbReference type="OrthoDB" id="9811076at2"/>
<comment type="caution">
    <text evidence="3">The sequence shown here is derived from an EMBL/GenBank/DDBJ whole genome shotgun (WGS) entry which is preliminary data.</text>
</comment>
<reference evidence="3 4" key="1">
    <citation type="journal article" date="2018" name="BMC Genomics">
        <title>Whole genome sequencing and function prediction of 133 gut anaerobes isolated from chicken caecum in pure cultures.</title>
        <authorList>
            <person name="Medvecky M."/>
            <person name="Cejkova D."/>
            <person name="Polansky O."/>
            <person name="Karasova D."/>
            <person name="Kubasova T."/>
            <person name="Cizek A."/>
            <person name="Rychlik I."/>
        </authorList>
    </citation>
    <scope>NUCLEOTIDE SEQUENCE [LARGE SCALE GENOMIC DNA]</scope>
    <source>
        <strain evidence="3 4">An13</strain>
    </source>
</reference>
<dbReference type="Gene3D" id="2.30.30.90">
    <property type="match status" value="1"/>
</dbReference>
<proteinExistence type="predicted"/>
<dbReference type="PANTHER" id="PTHR42954:SF2">
    <property type="entry name" value="FE(2+) TRANSPORT PROTEIN A"/>
    <property type="match status" value="1"/>
</dbReference>